<organism evidence="1 2">
    <name type="scientific">Puccinia graminis f. sp. tritici</name>
    <dbReference type="NCBI Taxonomy" id="56615"/>
    <lineage>
        <taxon>Eukaryota</taxon>
        <taxon>Fungi</taxon>
        <taxon>Dikarya</taxon>
        <taxon>Basidiomycota</taxon>
        <taxon>Pucciniomycotina</taxon>
        <taxon>Pucciniomycetes</taxon>
        <taxon>Pucciniales</taxon>
        <taxon>Pucciniaceae</taxon>
        <taxon>Puccinia</taxon>
    </lineage>
</organism>
<sequence length="190" mass="21707">MRPFDALSSDTSTAALLSHFRTSGGFTLWCSKRQPSKHHPFNQLPTAWHDRSSTFGPPSRDRTSDLKIYSLVLLGLLSGDRRRGQTCRADLWLLAEIKIVKSGPAVQRLSPLKVGPRFSLDYLRSSRYRKPLGIALRRREQSYRDESWLSSDPKISKIRHAFQSYPTFNLTSPISLFLSLTSNISRPIRF</sequence>
<reference evidence="1 2" key="1">
    <citation type="submission" date="2019-05" db="EMBL/GenBank/DDBJ databases">
        <title>Emergence of the Ug99 lineage of the wheat stem rust pathogen through somatic hybridization.</title>
        <authorList>
            <person name="Li F."/>
            <person name="Upadhyaya N.M."/>
            <person name="Sperschneider J."/>
            <person name="Matny O."/>
            <person name="Nguyen-Phuc H."/>
            <person name="Mago R."/>
            <person name="Raley C."/>
            <person name="Miller M.E."/>
            <person name="Silverstein K.A.T."/>
            <person name="Henningsen E."/>
            <person name="Hirsch C.D."/>
            <person name="Visser B."/>
            <person name="Pretorius Z.A."/>
            <person name="Steffenson B.J."/>
            <person name="Schwessinger B."/>
            <person name="Dodds P.N."/>
            <person name="Figueroa M."/>
        </authorList>
    </citation>
    <scope>NUCLEOTIDE SEQUENCE [LARGE SCALE GENOMIC DNA]</scope>
    <source>
        <strain evidence="1 2">Ug99</strain>
    </source>
</reference>
<dbReference type="AlphaFoldDB" id="A0A5B0MVZ5"/>
<evidence type="ECO:0000313" key="2">
    <source>
        <dbReference type="Proteomes" id="UP000325313"/>
    </source>
</evidence>
<evidence type="ECO:0000313" key="1">
    <source>
        <dbReference type="EMBL" id="KAA1080039.1"/>
    </source>
</evidence>
<gene>
    <name evidence="1" type="ORF">PGTUg99_023755</name>
</gene>
<accession>A0A5B0MVZ5</accession>
<comment type="caution">
    <text evidence="1">The sequence shown here is derived from an EMBL/GenBank/DDBJ whole genome shotgun (WGS) entry which is preliminary data.</text>
</comment>
<protein>
    <submittedName>
        <fullName evidence="1">Uncharacterized protein</fullName>
    </submittedName>
</protein>
<dbReference type="EMBL" id="VDEP01000443">
    <property type="protein sequence ID" value="KAA1080039.1"/>
    <property type="molecule type" value="Genomic_DNA"/>
</dbReference>
<proteinExistence type="predicted"/>
<name>A0A5B0MVZ5_PUCGR</name>
<dbReference type="Proteomes" id="UP000325313">
    <property type="component" value="Unassembled WGS sequence"/>
</dbReference>